<gene>
    <name evidence="7" type="ORF">ONE63_001945</name>
</gene>
<comment type="similarity">
    <text evidence="2">Belongs to the mitochondrion-specific ribosomal protein mL41 family.</text>
</comment>
<comment type="subcellular location">
    <subcellularLocation>
        <location evidence="1">Mitochondrion</location>
    </subcellularLocation>
</comment>
<evidence type="ECO:0008006" key="9">
    <source>
        <dbReference type="Google" id="ProtNLM"/>
    </source>
</evidence>
<dbReference type="GO" id="GO:0005762">
    <property type="term" value="C:mitochondrial large ribosomal subunit"/>
    <property type="evidence" value="ECO:0007669"/>
    <property type="project" value="InterPro"/>
</dbReference>
<evidence type="ECO:0000256" key="1">
    <source>
        <dbReference type="ARBA" id="ARBA00004173"/>
    </source>
</evidence>
<evidence type="ECO:0000256" key="3">
    <source>
        <dbReference type="ARBA" id="ARBA00022946"/>
    </source>
</evidence>
<name>A0AAV7XDR0_9NEOP</name>
<protein>
    <recommendedName>
        <fullName evidence="9">39S ribosomal protein L41, mitochondrial</fullName>
    </recommendedName>
</protein>
<dbReference type="InterPro" id="IPR019189">
    <property type="entry name" value="Ribosomal_mL41"/>
</dbReference>
<keyword evidence="3" id="KW-0809">Transit peptide</keyword>
<evidence type="ECO:0000256" key="4">
    <source>
        <dbReference type="ARBA" id="ARBA00022980"/>
    </source>
</evidence>
<dbReference type="PANTHER" id="PTHR21338">
    <property type="entry name" value="MITOCHONDRIAL RIBOSOMAL PROTEIN L41"/>
    <property type="match status" value="1"/>
</dbReference>
<dbReference type="GO" id="GO:0006412">
    <property type="term" value="P:translation"/>
    <property type="evidence" value="ECO:0007669"/>
    <property type="project" value="TreeGrafter"/>
</dbReference>
<dbReference type="PANTHER" id="PTHR21338:SF0">
    <property type="entry name" value="LARGE RIBOSOMAL SUBUNIT PROTEIN ML41"/>
    <property type="match status" value="1"/>
</dbReference>
<evidence type="ECO:0000256" key="6">
    <source>
        <dbReference type="ARBA" id="ARBA00023274"/>
    </source>
</evidence>
<proteinExistence type="inferred from homology"/>
<sequence>MAFAPAGRCAQSCSKGLLRQICSRGISTTSVVTAKKNFRKFPYMNRGTAIFNEQQRTHPDPNLPNFRYGREPGYWDKDHNLVVVPEMVPEIIVPDLTGFPLKPYVSYRVPDKEEPQFTARDLFYCVYADKMEADFKEGKLDAEGMPLEPSEAEQMTADEARNAALKIGADMFTDTENIVNDDEWMKQQPKMEYN</sequence>
<evidence type="ECO:0000313" key="7">
    <source>
        <dbReference type="EMBL" id="KAJ1522789.1"/>
    </source>
</evidence>
<evidence type="ECO:0000256" key="2">
    <source>
        <dbReference type="ARBA" id="ARBA00010152"/>
    </source>
</evidence>
<dbReference type="EMBL" id="JAPTSV010000011">
    <property type="protein sequence ID" value="KAJ1522789.1"/>
    <property type="molecule type" value="Genomic_DNA"/>
</dbReference>
<accession>A0AAV7XDR0</accession>
<organism evidence="7 8">
    <name type="scientific">Megalurothrips usitatus</name>
    <name type="common">bean blossom thrips</name>
    <dbReference type="NCBI Taxonomy" id="439358"/>
    <lineage>
        <taxon>Eukaryota</taxon>
        <taxon>Metazoa</taxon>
        <taxon>Ecdysozoa</taxon>
        <taxon>Arthropoda</taxon>
        <taxon>Hexapoda</taxon>
        <taxon>Insecta</taxon>
        <taxon>Pterygota</taxon>
        <taxon>Neoptera</taxon>
        <taxon>Paraneoptera</taxon>
        <taxon>Thysanoptera</taxon>
        <taxon>Terebrantia</taxon>
        <taxon>Thripoidea</taxon>
        <taxon>Thripidae</taxon>
        <taxon>Megalurothrips</taxon>
    </lineage>
</organism>
<evidence type="ECO:0000313" key="8">
    <source>
        <dbReference type="Proteomes" id="UP001075354"/>
    </source>
</evidence>
<keyword evidence="4" id="KW-0689">Ribosomal protein</keyword>
<evidence type="ECO:0000256" key="5">
    <source>
        <dbReference type="ARBA" id="ARBA00023128"/>
    </source>
</evidence>
<dbReference type="Pfam" id="PF09809">
    <property type="entry name" value="MRP-L27"/>
    <property type="match status" value="1"/>
</dbReference>
<keyword evidence="6" id="KW-0687">Ribonucleoprotein</keyword>
<dbReference type="Proteomes" id="UP001075354">
    <property type="component" value="Chromosome 11"/>
</dbReference>
<dbReference type="AlphaFoldDB" id="A0AAV7XDR0"/>
<keyword evidence="5" id="KW-0496">Mitochondrion</keyword>
<keyword evidence="8" id="KW-1185">Reference proteome</keyword>
<comment type="caution">
    <text evidence="7">The sequence shown here is derived from an EMBL/GenBank/DDBJ whole genome shotgun (WGS) entry which is preliminary data.</text>
</comment>
<dbReference type="GO" id="GO:0003735">
    <property type="term" value="F:structural constituent of ribosome"/>
    <property type="evidence" value="ECO:0007669"/>
    <property type="project" value="InterPro"/>
</dbReference>
<reference evidence="7" key="1">
    <citation type="submission" date="2022-12" db="EMBL/GenBank/DDBJ databases">
        <title>Chromosome-level genome assembly of the bean flower thrips Megalurothrips usitatus.</title>
        <authorList>
            <person name="Ma L."/>
            <person name="Liu Q."/>
            <person name="Li H."/>
            <person name="Cai W."/>
        </authorList>
    </citation>
    <scope>NUCLEOTIDE SEQUENCE</scope>
    <source>
        <strain evidence="7">Cailab_2022a</strain>
    </source>
</reference>